<dbReference type="GO" id="GO:0003871">
    <property type="term" value="F:5-methyltetrahydropteroyltriglutamate-homocysteine S-methyltransferase activity"/>
    <property type="evidence" value="ECO:0007669"/>
    <property type="project" value="InterPro"/>
</dbReference>
<dbReference type="AlphaFoldDB" id="A0A194W9N0"/>
<dbReference type="EMBL" id="CM003106">
    <property type="protein sequence ID" value="KUI72790.1"/>
    <property type="molecule type" value="Genomic_DNA"/>
</dbReference>
<keyword evidence="3" id="KW-1185">Reference proteome</keyword>
<dbReference type="SMR" id="A0A194W9N0"/>
<name>A0A194W9N0_CYTMA</name>
<dbReference type="InterPro" id="IPR002629">
    <property type="entry name" value="Met_Synth_C/arc"/>
</dbReference>
<sequence>MQESHFFGTHTHTYIINMVAKKNHQRPPFRAEHLGSLLRPQNLVDKRIALDSEKALVVANDKELKSIEDNAINDIVTLQLDLGYHAVNDGEYRRHQFWGTFFPGLEGMEEIAEPPLDMFRLYVPDLAAFTEAGHKPGETVVCVGKIKHVGSTYVDQWNYLKSRLPAEYVKEAKITLPAPEWYHLRYQSGKAYPKDVYANDDEYFADIAKAYRVELQVLYDAGCRNVTIDDPNLAYFCSEKMLQGFKDAGEDSEALLDSYIKLYNDCISQRPDDLHVGIHLCRGNFAYSRHFSEGGYDRIASKLFNEIDVDTYFLEYDTDRAGGFEPLKELPPHKNVILGVISSKFPELEDLEKMKERVVQAADFVAQGAGQTRDEALQRIGVSPQCGFASHHLGNSVTREDMIKKLKLVTQLADSIWPGQP</sequence>
<dbReference type="GO" id="GO:0009086">
    <property type="term" value="P:methionine biosynthetic process"/>
    <property type="evidence" value="ECO:0007669"/>
    <property type="project" value="InterPro"/>
</dbReference>
<gene>
    <name evidence="2" type="ORF">VM1G_08645</name>
</gene>
<dbReference type="PANTHER" id="PTHR43844:SF2">
    <property type="entry name" value="SYNTHASE, VITAMIN-B12 INDEPENDENT, PUTATIVE (AFU_ORTHOLOGUE AFUA_3G12060)-RELATED"/>
    <property type="match status" value="1"/>
</dbReference>
<evidence type="ECO:0000313" key="2">
    <source>
        <dbReference type="EMBL" id="KUI72790.1"/>
    </source>
</evidence>
<dbReference type="Gene3D" id="3.20.20.210">
    <property type="match status" value="1"/>
</dbReference>
<dbReference type="OrthoDB" id="7772923at2759"/>
<evidence type="ECO:0000259" key="1">
    <source>
        <dbReference type="Pfam" id="PF01717"/>
    </source>
</evidence>
<proteinExistence type="predicted"/>
<reference evidence="2" key="1">
    <citation type="submission" date="2014-12" db="EMBL/GenBank/DDBJ databases">
        <title>Genome Sequence of Valsa Canker Pathogens Uncovers a Specific Adaption of Colonization on Woody Bark.</title>
        <authorList>
            <person name="Yin Z."/>
            <person name="Liu H."/>
            <person name="Gao X."/>
            <person name="Li Z."/>
            <person name="Song N."/>
            <person name="Ke X."/>
            <person name="Dai Q."/>
            <person name="Wu Y."/>
            <person name="Sun Y."/>
            <person name="Xu J.-R."/>
            <person name="Kang Z.K."/>
            <person name="Wang L."/>
            <person name="Huang L."/>
        </authorList>
    </citation>
    <scope>NUCLEOTIDE SEQUENCE [LARGE SCALE GENOMIC DNA]</scope>
    <source>
        <strain evidence="2">03-8</strain>
    </source>
</reference>
<accession>A0A194W9N0</accession>
<evidence type="ECO:0000313" key="3">
    <source>
        <dbReference type="Proteomes" id="UP000078559"/>
    </source>
</evidence>
<dbReference type="InterPro" id="IPR038071">
    <property type="entry name" value="UROD/MetE-like_sf"/>
</dbReference>
<dbReference type="PANTHER" id="PTHR43844">
    <property type="entry name" value="METHIONINE SYNTHASE"/>
    <property type="match status" value="1"/>
</dbReference>
<dbReference type="CDD" id="cd03311">
    <property type="entry name" value="CIMS_C_terminal_like"/>
    <property type="match status" value="1"/>
</dbReference>
<feature type="domain" description="Cobalamin-independent methionine synthase MetE C-terminal/archaeal" evidence="1">
    <location>
        <begin position="201"/>
        <end position="392"/>
    </location>
</feature>
<dbReference type="Pfam" id="PF01717">
    <property type="entry name" value="Meth_synt_2"/>
    <property type="match status" value="1"/>
</dbReference>
<organism evidence="2 3">
    <name type="scientific">Cytospora mali</name>
    <name type="common">Apple Valsa canker fungus</name>
    <name type="synonym">Valsa mali</name>
    <dbReference type="NCBI Taxonomy" id="578113"/>
    <lineage>
        <taxon>Eukaryota</taxon>
        <taxon>Fungi</taxon>
        <taxon>Dikarya</taxon>
        <taxon>Ascomycota</taxon>
        <taxon>Pezizomycotina</taxon>
        <taxon>Sordariomycetes</taxon>
        <taxon>Sordariomycetidae</taxon>
        <taxon>Diaporthales</taxon>
        <taxon>Cytosporaceae</taxon>
        <taxon>Cytospora</taxon>
    </lineage>
</organism>
<dbReference type="GO" id="GO:0008270">
    <property type="term" value="F:zinc ion binding"/>
    <property type="evidence" value="ECO:0007669"/>
    <property type="project" value="InterPro"/>
</dbReference>
<dbReference type="SUPFAM" id="SSF51726">
    <property type="entry name" value="UROD/MetE-like"/>
    <property type="match status" value="1"/>
</dbReference>
<protein>
    <submittedName>
        <fullName evidence="2">Uncharacterized protein YxjG</fullName>
    </submittedName>
</protein>
<dbReference type="Proteomes" id="UP000078559">
    <property type="component" value="Chromosome 9"/>
</dbReference>